<proteinExistence type="predicted"/>
<dbReference type="AlphaFoldDB" id="A0A816H9N1"/>
<feature type="compositionally biased region" description="Low complexity" evidence="1">
    <location>
        <begin position="1"/>
        <end position="23"/>
    </location>
</feature>
<reference evidence="2" key="1">
    <citation type="submission" date="2021-02" db="EMBL/GenBank/DDBJ databases">
        <authorList>
            <person name="Nowell W R."/>
        </authorList>
    </citation>
    <scope>NUCLEOTIDE SEQUENCE</scope>
</reference>
<evidence type="ECO:0000313" key="3">
    <source>
        <dbReference type="Proteomes" id="UP000663828"/>
    </source>
</evidence>
<protein>
    <submittedName>
        <fullName evidence="2">Uncharacterized protein</fullName>
    </submittedName>
</protein>
<comment type="caution">
    <text evidence="2">The sequence shown here is derived from an EMBL/GenBank/DDBJ whole genome shotgun (WGS) entry which is preliminary data.</text>
</comment>
<accession>A0A816H9N1</accession>
<organism evidence="2 3">
    <name type="scientific">Adineta ricciae</name>
    <name type="common">Rotifer</name>
    <dbReference type="NCBI Taxonomy" id="249248"/>
    <lineage>
        <taxon>Eukaryota</taxon>
        <taxon>Metazoa</taxon>
        <taxon>Spiralia</taxon>
        <taxon>Gnathifera</taxon>
        <taxon>Rotifera</taxon>
        <taxon>Eurotatoria</taxon>
        <taxon>Bdelloidea</taxon>
        <taxon>Adinetida</taxon>
        <taxon>Adinetidae</taxon>
        <taxon>Adineta</taxon>
    </lineage>
</organism>
<sequence length="112" mass="11867">MQFPSSSPQNPISSSTNSSPSNNVLFLPSNTSKMSFIIPNNNNNTNNTNSSQQPMVSSANILSSTLNSGMATSVNLNGTNSSPSNPLNQTSQQRVSIPPRTTSHSSQIPQED</sequence>
<feature type="compositionally biased region" description="Polar residues" evidence="1">
    <location>
        <begin position="50"/>
        <end position="112"/>
    </location>
</feature>
<dbReference type="Proteomes" id="UP000663828">
    <property type="component" value="Unassembled WGS sequence"/>
</dbReference>
<evidence type="ECO:0000256" key="1">
    <source>
        <dbReference type="SAM" id="MobiDB-lite"/>
    </source>
</evidence>
<name>A0A816H9N1_ADIRI</name>
<keyword evidence="3" id="KW-1185">Reference proteome</keyword>
<feature type="compositionally biased region" description="Low complexity" evidence="1">
    <location>
        <begin position="40"/>
        <end position="49"/>
    </location>
</feature>
<dbReference type="EMBL" id="CAJNOR010015792">
    <property type="protein sequence ID" value="CAF1683270.1"/>
    <property type="molecule type" value="Genomic_DNA"/>
</dbReference>
<feature type="non-terminal residue" evidence="2">
    <location>
        <position position="112"/>
    </location>
</feature>
<feature type="region of interest" description="Disordered" evidence="1">
    <location>
        <begin position="1"/>
        <end position="112"/>
    </location>
</feature>
<gene>
    <name evidence="2" type="ORF">XAT740_LOCUS61150</name>
</gene>
<evidence type="ECO:0000313" key="2">
    <source>
        <dbReference type="EMBL" id="CAF1683270.1"/>
    </source>
</evidence>